<evidence type="ECO:0000256" key="4">
    <source>
        <dbReference type="ARBA" id="ARBA00023002"/>
    </source>
</evidence>
<dbReference type="Pfam" id="PF01243">
    <property type="entry name" value="PNPOx_N"/>
    <property type="match status" value="1"/>
</dbReference>
<evidence type="ECO:0000313" key="6">
    <source>
        <dbReference type="EMBL" id="MFD1516086.1"/>
    </source>
</evidence>
<evidence type="ECO:0000256" key="2">
    <source>
        <dbReference type="ARBA" id="ARBA00022630"/>
    </source>
</evidence>
<dbReference type="Gene3D" id="2.30.110.10">
    <property type="entry name" value="Electron Transport, Fmn-binding Protein, Chain A"/>
    <property type="match status" value="1"/>
</dbReference>
<dbReference type="Proteomes" id="UP001597114">
    <property type="component" value="Unassembled WGS sequence"/>
</dbReference>
<dbReference type="SUPFAM" id="SSF50475">
    <property type="entry name" value="FMN-binding split barrel"/>
    <property type="match status" value="1"/>
</dbReference>
<dbReference type="PANTHER" id="PTHR10851">
    <property type="entry name" value="PYRIDOXINE-5-PHOSPHATE OXIDASE"/>
    <property type="match status" value="1"/>
</dbReference>
<evidence type="ECO:0000313" key="7">
    <source>
        <dbReference type="Proteomes" id="UP001597114"/>
    </source>
</evidence>
<dbReference type="PIRSF" id="PIRSF000190">
    <property type="entry name" value="Pyd_amn-ph_oxd"/>
    <property type="match status" value="1"/>
</dbReference>
<keyword evidence="2" id="KW-0285">Flavoprotein</keyword>
<evidence type="ECO:0000259" key="5">
    <source>
        <dbReference type="Pfam" id="PF01243"/>
    </source>
</evidence>
<accession>A0ABW4ELR9</accession>
<comment type="cofactor">
    <cofactor evidence="1">
        <name>FMN</name>
        <dbReference type="ChEBI" id="CHEBI:58210"/>
    </cofactor>
</comment>
<proteinExistence type="predicted"/>
<dbReference type="InterPro" id="IPR011576">
    <property type="entry name" value="Pyridox_Oxase_N"/>
</dbReference>
<dbReference type="EMBL" id="JBHUCO010000001">
    <property type="protein sequence ID" value="MFD1516086.1"/>
    <property type="molecule type" value="Genomic_DNA"/>
</dbReference>
<dbReference type="PANTHER" id="PTHR10851:SF0">
    <property type="entry name" value="PYRIDOXINE-5'-PHOSPHATE OXIDASE"/>
    <property type="match status" value="1"/>
</dbReference>
<comment type="caution">
    <text evidence="6">The sequence shown here is derived from an EMBL/GenBank/DDBJ whole genome shotgun (WGS) entry which is preliminary data.</text>
</comment>
<organism evidence="6 7">
    <name type="scientific">Pseudonocardia yunnanensis</name>
    <dbReference type="NCBI Taxonomy" id="58107"/>
    <lineage>
        <taxon>Bacteria</taxon>
        <taxon>Bacillati</taxon>
        <taxon>Actinomycetota</taxon>
        <taxon>Actinomycetes</taxon>
        <taxon>Pseudonocardiales</taxon>
        <taxon>Pseudonocardiaceae</taxon>
        <taxon>Pseudonocardia</taxon>
    </lineage>
</organism>
<keyword evidence="3" id="KW-0288">FMN</keyword>
<name>A0ABW4ELR9_9PSEU</name>
<keyword evidence="7" id="KW-1185">Reference proteome</keyword>
<dbReference type="InterPro" id="IPR000659">
    <property type="entry name" value="Pyridox_Oxase"/>
</dbReference>
<reference evidence="7" key="1">
    <citation type="journal article" date="2019" name="Int. J. Syst. Evol. Microbiol.">
        <title>The Global Catalogue of Microorganisms (GCM) 10K type strain sequencing project: providing services to taxonomists for standard genome sequencing and annotation.</title>
        <authorList>
            <consortium name="The Broad Institute Genomics Platform"/>
            <consortium name="The Broad Institute Genome Sequencing Center for Infectious Disease"/>
            <person name="Wu L."/>
            <person name="Ma J."/>
        </authorList>
    </citation>
    <scope>NUCLEOTIDE SEQUENCE [LARGE SCALE GENOMIC DNA]</scope>
    <source>
        <strain evidence="7">CCM 7043</strain>
    </source>
</reference>
<gene>
    <name evidence="6" type="ORF">ACFSJD_01220</name>
</gene>
<dbReference type="InterPro" id="IPR012349">
    <property type="entry name" value="Split_barrel_FMN-bd"/>
</dbReference>
<dbReference type="RefSeq" id="WP_344724829.1">
    <property type="nucleotide sequence ID" value="NZ_BAAAUS010000027.1"/>
</dbReference>
<evidence type="ECO:0000256" key="1">
    <source>
        <dbReference type="ARBA" id="ARBA00001917"/>
    </source>
</evidence>
<sequence length="215" mass="23391">MREELAGNPLDVLARWVAEAEAAGLPLPSTMTFATADAHGVPHARTVLVTAIDAAAVQFHSSRPTTKTRDLERNPAVSAVFHWPALGRQVVLQGRAAELDAAASRVAFPTRPRQLQLIAWVYEALAPGLVAPRYEVERGAVERSFDDSAARDPATREMPPSWTTIRLVPDRVDFWQAGTEVTPPGKTRFVLDGDRRSGAAAHKAADGWRCFPVLP</sequence>
<evidence type="ECO:0000256" key="3">
    <source>
        <dbReference type="ARBA" id="ARBA00022643"/>
    </source>
</evidence>
<keyword evidence="4" id="KW-0560">Oxidoreductase</keyword>
<protein>
    <submittedName>
        <fullName evidence="6">Pyridoxal 5'-phosphate synthase</fullName>
    </submittedName>
</protein>
<feature type="domain" description="Pyridoxamine 5'-phosphate oxidase N-terminal" evidence="5">
    <location>
        <begin position="20"/>
        <end position="129"/>
    </location>
</feature>